<dbReference type="GeneID" id="130461496"/>
<dbReference type="PANTHER" id="PTHR33710:SF81">
    <property type="entry name" value="ENDONUCLEASE_EXONUCLEASE_PHOSPHATASE DOMAIN-CONTAINING PROTEIN"/>
    <property type="match status" value="1"/>
</dbReference>
<evidence type="ECO:0008006" key="3">
    <source>
        <dbReference type="Google" id="ProtNLM"/>
    </source>
</evidence>
<proteinExistence type="predicted"/>
<dbReference type="InterPro" id="IPR036691">
    <property type="entry name" value="Endo/exonu/phosph_ase_sf"/>
</dbReference>
<dbReference type="SUPFAM" id="SSF56219">
    <property type="entry name" value="DNase I-like"/>
    <property type="match status" value="1"/>
</dbReference>
<reference evidence="2" key="2">
    <citation type="submission" date="2025-08" db="UniProtKB">
        <authorList>
            <consortium name="RefSeq"/>
        </authorList>
    </citation>
    <scope>IDENTIFICATION</scope>
    <source>
        <tissue evidence="2">Leaf</tissue>
    </source>
</reference>
<organism evidence="1 2">
    <name type="scientific">Spinacia oleracea</name>
    <name type="common">Spinach</name>
    <dbReference type="NCBI Taxonomy" id="3562"/>
    <lineage>
        <taxon>Eukaryota</taxon>
        <taxon>Viridiplantae</taxon>
        <taxon>Streptophyta</taxon>
        <taxon>Embryophyta</taxon>
        <taxon>Tracheophyta</taxon>
        <taxon>Spermatophyta</taxon>
        <taxon>Magnoliopsida</taxon>
        <taxon>eudicotyledons</taxon>
        <taxon>Gunneridae</taxon>
        <taxon>Pentapetalae</taxon>
        <taxon>Caryophyllales</taxon>
        <taxon>Chenopodiaceae</taxon>
        <taxon>Chenopodioideae</taxon>
        <taxon>Anserineae</taxon>
        <taxon>Spinacia</taxon>
    </lineage>
</organism>
<keyword evidence="1" id="KW-1185">Reference proteome</keyword>
<gene>
    <name evidence="2" type="primary">LOC130461496</name>
</gene>
<dbReference type="Proteomes" id="UP000813463">
    <property type="component" value="Chromosome 5"/>
</dbReference>
<sequence>MDRIISWNVRGINTQRKQNEVRAFVQSHGAGLVGLLETKVPCAKMGTLYVNMFNGWYFTTNSCKSKGGRIVLAWNPNSFTLNVQMVTSQLVHCLVCPKSGGMEFGCTFVYAFNHSKERERNCGVTYVVLAVVCLSLEDVKAAGHFYTWNNKQEGDARVFSKIDRALGNDLWFQNYPNAEADFLTEGEYDHCPIVLAVYPIDSIAKKPFRYFSMWKYADGYTDLVKTNWSKGVVGTRMYQVVQKLKRMKGVFRELNNTGFNDIHAADLKARQDLEKCQKDLHSNPSDSVLADREVEAAKKYKIMHSAYISFLKQKAKEA</sequence>
<evidence type="ECO:0000313" key="1">
    <source>
        <dbReference type="Proteomes" id="UP000813463"/>
    </source>
</evidence>
<dbReference type="Gene3D" id="3.60.10.10">
    <property type="entry name" value="Endonuclease/exonuclease/phosphatase"/>
    <property type="match status" value="1"/>
</dbReference>
<protein>
    <recommendedName>
        <fullName evidence="3">Endonuclease/exonuclease/phosphatase domain-containing protein</fullName>
    </recommendedName>
</protein>
<name>A0ABM3QQF4_SPIOL</name>
<accession>A0ABM3QQF4</accession>
<evidence type="ECO:0000313" key="2">
    <source>
        <dbReference type="RefSeq" id="XP_056685596.1"/>
    </source>
</evidence>
<dbReference type="RefSeq" id="XP_056685596.1">
    <property type="nucleotide sequence ID" value="XM_056829618.1"/>
</dbReference>
<dbReference type="PANTHER" id="PTHR33710">
    <property type="entry name" value="BNAC02G09200D PROTEIN"/>
    <property type="match status" value="1"/>
</dbReference>
<reference evidence="1" key="1">
    <citation type="journal article" date="2021" name="Nat. Commun.">
        <title>Genomic analyses provide insights into spinach domestication and the genetic basis of agronomic traits.</title>
        <authorList>
            <person name="Cai X."/>
            <person name="Sun X."/>
            <person name="Xu C."/>
            <person name="Sun H."/>
            <person name="Wang X."/>
            <person name="Ge C."/>
            <person name="Zhang Z."/>
            <person name="Wang Q."/>
            <person name="Fei Z."/>
            <person name="Jiao C."/>
            <person name="Wang Q."/>
        </authorList>
    </citation>
    <scope>NUCLEOTIDE SEQUENCE [LARGE SCALE GENOMIC DNA]</scope>
    <source>
        <strain evidence="1">cv. Varoflay</strain>
    </source>
</reference>